<dbReference type="OrthoDB" id="1633822at2"/>
<evidence type="ECO:0000256" key="1">
    <source>
        <dbReference type="SAM" id="SignalP"/>
    </source>
</evidence>
<dbReference type="Proteomes" id="UP000320160">
    <property type="component" value="Unassembled WGS sequence"/>
</dbReference>
<name>A0A553WAE0_9SPHN</name>
<dbReference type="SUPFAM" id="SSF54427">
    <property type="entry name" value="NTF2-like"/>
    <property type="match status" value="1"/>
</dbReference>
<sequence length="154" mass="17249">MMKYALTLVVALLIAAPSPAKDQKAELAAAGDNWNSLYAAGNWPALRKLYADDAWLMSDKAPAAKGADAIIAYLRRYRDMGAKVTFRFEPEDIRVDGKLGTVVAKYWMRAQIPGRPEIYSAGRSLLIYRLIDGRWKLWRDMDNTTPDVTAERPG</sequence>
<dbReference type="EMBL" id="VKKU01000002">
    <property type="protein sequence ID" value="TSB01658.1"/>
    <property type="molecule type" value="Genomic_DNA"/>
</dbReference>
<protein>
    <submittedName>
        <fullName evidence="3">Nuclear transport factor 2 family protein</fullName>
    </submittedName>
</protein>
<dbReference type="AlphaFoldDB" id="A0A553WAE0"/>
<evidence type="ECO:0000313" key="3">
    <source>
        <dbReference type="EMBL" id="TSB01658.1"/>
    </source>
</evidence>
<feature type="domain" description="SnoaL-like" evidence="2">
    <location>
        <begin position="34"/>
        <end position="136"/>
    </location>
</feature>
<dbReference type="Pfam" id="PF12680">
    <property type="entry name" value="SnoaL_2"/>
    <property type="match status" value="1"/>
</dbReference>
<feature type="chain" id="PRO_5021711030" evidence="1">
    <location>
        <begin position="21"/>
        <end position="154"/>
    </location>
</feature>
<gene>
    <name evidence="3" type="ORF">FOM92_10785</name>
</gene>
<organism evidence="3 4">
    <name type="scientific">Sphingorhabdus contaminans</name>
    <dbReference type="NCBI Taxonomy" id="1343899"/>
    <lineage>
        <taxon>Bacteria</taxon>
        <taxon>Pseudomonadati</taxon>
        <taxon>Pseudomonadota</taxon>
        <taxon>Alphaproteobacteria</taxon>
        <taxon>Sphingomonadales</taxon>
        <taxon>Sphingomonadaceae</taxon>
        <taxon>Sphingorhabdus</taxon>
    </lineage>
</organism>
<reference evidence="3 4" key="1">
    <citation type="submission" date="2019-07" db="EMBL/GenBank/DDBJ databases">
        <authorList>
            <person name="Park M."/>
        </authorList>
    </citation>
    <scope>NUCLEOTIDE SEQUENCE [LARGE SCALE GENOMIC DNA]</scope>
    <source>
        <strain evidence="3 4">KCTC32445</strain>
    </source>
</reference>
<dbReference type="Gene3D" id="3.10.450.50">
    <property type="match status" value="1"/>
</dbReference>
<accession>A0A553WAE0</accession>
<evidence type="ECO:0000313" key="4">
    <source>
        <dbReference type="Proteomes" id="UP000320160"/>
    </source>
</evidence>
<keyword evidence="4" id="KW-1185">Reference proteome</keyword>
<dbReference type="RefSeq" id="WP_143776876.1">
    <property type="nucleotide sequence ID" value="NZ_VKKU01000002.1"/>
</dbReference>
<comment type="caution">
    <text evidence="3">The sequence shown here is derived from an EMBL/GenBank/DDBJ whole genome shotgun (WGS) entry which is preliminary data.</text>
</comment>
<keyword evidence="1" id="KW-0732">Signal</keyword>
<proteinExistence type="predicted"/>
<evidence type="ECO:0000259" key="2">
    <source>
        <dbReference type="Pfam" id="PF12680"/>
    </source>
</evidence>
<feature type="signal peptide" evidence="1">
    <location>
        <begin position="1"/>
        <end position="20"/>
    </location>
</feature>
<dbReference type="InterPro" id="IPR032710">
    <property type="entry name" value="NTF2-like_dom_sf"/>
</dbReference>
<dbReference type="InterPro" id="IPR037401">
    <property type="entry name" value="SnoaL-like"/>
</dbReference>
<dbReference type="CDD" id="cd00531">
    <property type="entry name" value="NTF2_like"/>
    <property type="match status" value="1"/>
</dbReference>